<organism evidence="1 2">
    <name type="scientific">Sphaerisporangium corydalis</name>
    <dbReference type="NCBI Taxonomy" id="1441875"/>
    <lineage>
        <taxon>Bacteria</taxon>
        <taxon>Bacillati</taxon>
        <taxon>Actinomycetota</taxon>
        <taxon>Actinomycetes</taxon>
        <taxon>Streptosporangiales</taxon>
        <taxon>Streptosporangiaceae</taxon>
        <taxon>Sphaerisporangium</taxon>
    </lineage>
</organism>
<evidence type="ECO:0000313" key="2">
    <source>
        <dbReference type="Proteomes" id="UP001595891"/>
    </source>
</evidence>
<reference evidence="2" key="1">
    <citation type="journal article" date="2019" name="Int. J. Syst. Evol. Microbiol.">
        <title>The Global Catalogue of Microorganisms (GCM) 10K type strain sequencing project: providing services to taxonomists for standard genome sequencing and annotation.</title>
        <authorList>
            <consortium name="The Broad Institute Genomics Platform"/>
            <consortium name="The Broad Institute Genome Sequencing Center for Infectious Disease"/>
            <person name="Wu L."/>
            <person name="Ma J."/>
        </authorList>
    </citation>
    <scope>NUCLEOTIDE SEQUENCE [LARGE SCALE GENOMIC DNA]</scope>
    <source>
        <strain evidence="2">CCUG 49560</strain>
    </source>
</reference>
<evidence type="ECO:0000313" key="1">
    <source>
        <dbReference type="EMBL" id="MFC4590238.1"/>
    </source>
</evidence>
<protein>
    <submittedName>
        <fullName evidence="1">Uncharacterized protein</fullName>
    </submittedName>
</protein>
<comment type="caution">
    <text evidence="1">The sequence shown here is derived from an EMBL/GenBank/DDBJ whole genome shotgun (WGS) entry which is preliminary data.</text>
</comment>
<gene>
    <name evidence="1" type="ORF">ACFO8L_29385</name>
</gene>
<dbReference type="Proteomes" id="UP001595891">
    <property type="component" value="Unassembled WGS sequence"/>
</dbReference>
<dbReference type="EMBL" id="JBHSFN010000021">
    <property type="protein sequence ID" value="MFC4590238.1"/>
    <property type="molecule type" value="Genomic_DNA"/>
</dbReference>
<dbReference type="RefSeq" id="WP_262843210.1">
    <property type="nucleotide sequence ID" value="NZ_JANZYP010000016.1"/>
</dbReference>
<keyword evidence="2" id="KW-1185">Reference proteome</keyword>
<sequence>MLGAAEAMFERNFTATTVERLSFESVGKLEELIVADVPPVGVPVAGEDAPAGD</sequence>
<name>A0ABV9EL97_9ACTN</name>
<accession>A0ABV9EL97</accession>
<proteinExistence type="predicted"/>